<gene>
    <name evidence="1" type="ORF">RND71_009659</name>
</gene>
<evidence type="ECO:0000313" key="1">
    <source>
        <dbReference type="EMBL" id="KAK4370184.1"/>
    </source>
</evidence>
<dbReference type="EMBL" id="JAVYJV010000005">
    <property type="protein sequence ID" value="KAK4370184.1"/>
    <property type="molecule type" value="Genomic_DNA"/>
</dbReference>
<sequence>MNGIKHMYEEDNLTLDTRLVSLYNMKGTSTSQYIKVGESSKQHDFLKVTEIEEENDYQRICRIPHLSFIKAAVTKKTPKESRHNKQVKITRVGKSGADSLICRSLLQHQMIGLTDKSFNFWLLDNAAIIYENSIRKTPTRKLNLSVLDLLVCLYPGD</sequence>
<proteinExistence type="predicted"/>
<comment type="caution">
    <text evidence="1">The sequence shown here is derived from an EMBL/GenBank/DDBJ whole genome shotgun (WGS) entry which is preliminary data.</text>
</comment>
<accession>A0AAE1SG84</accession>
<dbReference type="AlphaFoldDB" id="A0AAE1SG84"/>
<evidence type="ECO:0000313" key="2">
    <source>
        <dbReference type="Proteomes" id="UP001291623"/>
    </source>
</evidence>
<organism evidence="1 2">
    <name type="scientific">Anisodus tanguticus</name>
    <dbReference type="NCBI Taxonomy" id="243964"/>
    <lineage>
        <taxon>Eukaryota</taxon>
        <taxon>Viridiplantae</taxon>
        <taxon>Streptophyta</taxon>
        <taxon>Embryophyta</taxon>
        <taxon>Tracheophyta</taxon>
        <taxon>Spermatophyta</taxon>
        <taxon>Magnoliopsida</taxon>
        <taxon>eudicotyledons</taxon>
        <taxon>Gunneridae</taxon>
        <taxon>Pentapetalae</taxon>
        <taxon>asterids</taxon>
        <taxon>lamiids</taxon>
        <taxon>Solanales</taxon>
        <taxon>Solanaceae</taxon>
        <taxon>Solanoideae</taxon>
        <taxon>Hyoscyameae</taxon>
        <taxon>Anisodus</taxon>
    </lineage>
</organism>
<reference evidence="1" key="1">
    <citation type="submission" date="2023-12" db="EMBL/GenBank/DDBJ databases">
        <title>Genome assembly of Anisodus tanguticus.</title>
        <authorList>
            <person name="Wang Y.-J."/>
        </authorList>
    </citation>
    <scope>NUCLEOTIDE SEQUENCE</scope>
    <source>
        <strain evidence="1">KB-2021</strain>
        <tissue evidence="1">Leaf</tissue>
    </source>
</reference>
<dbReference type="Proteomes" id="UP001291623">
    <property type="component" value="Unassembled WGS sequence"/>
</dbReference>
<protein>
    <submittedName>
        <fullName evidence="1">Uncharacterized protein</fullName>
    </submittedName>
</protein>
<name>A0AAE1SG84_9SOLA</name>
<keyword evidence="2" id="KW-1185">Reference proteome</keyword>